<dbReference type="EMBL" id="JABBWM010000138">
    <property type="protein sequence ID" value="KAG2086967.1"/>
    <property type="molecule type" value="Genomic_DNA"/>
</dbReference>
<name>A0A9P7JM11_9AGAM</name>
<protein>
    <submittedName>
        <fullName evidence="1">Uncharacterized protein</fullName>
    </submittedName>
</protein>
<gene>
    <name evidence="1" type="ORF">F5147DRAFT_588351</name>
</gene>
<keyword evidence="2" id="KW-1185">Reference proteome</keyword>
<dbReference type="OrthoDB" id="2687884at2759"/>
<dbReference type="AlphaFoldDB" id="A0A9P7JM11"/>
<organism evidence="1 2">
    <name type="scientific">Suillus discolor</name>
    <dbReference type="NCBI Taxonomy" id="1912936"/>
    <lineage>
        <taxon>Eukaryota</taxon>
        <taxon>Fungi</taxon>
        <taxon>Dikarya</taxon>
        <taxon>Basidiomycota</taxon>
        <taxon>Agaricomycotina</taxon>
        <taxon>Agaricomycetes</taxon>
        <taxon>Agaricomycetidae</taxon>
        <taxon>Boletales</taxon>
        <taxon>Suillineae</taxon>
        <taxon>Suillaceae</taxon>
        <taxon>Suillus</taxon>
    </lineage>
</organism>
<dbReference type="GeneID" id="64694341"/>
<dbReference type="Proteomes" id="UP000823399">
    <property type="component" value="Unassembled WGS sequence"/>
</dbReference>
<feature type="non-terminal residue" evidence="1">
    <location>
        <position position="1"/>
    </location>
</feature>
<sequence length="93" mass="10265">SCAGSYSSSVLSNFVAALKAWHLLHGREWRINPQELKSTLNGAAMCAPERRICLLILTPVCKILQQVSFANVYQVTPKSQFTYFIEVGGGGKY</sequence>
<accession>A0A9P7JM11</accession>
<comment type="caution">
    <text evidence="1">The sequence shown here is derived from an EMBL/GenBank/DDBJ whole genome shotgun (WGS) entry which is preliminary data.</text>
</comment>
<reference evidence="1" key="1">
    <citation type="journal article" date="2020" name="New Phytol.">
        <title>Comparative genomics reveals dynamic genome evolution in host specialist ectomycorrhizal fungi.</title>
        <authorList>
            <person name="Lofgren L.A."/>
            <person name="Nguyen N.H."/>
            <person name="Vilgalys R."/>
            <person name="Ruytinx J."/>
            <person name="Liao H.L."/>
            <person name="Branco S."/>
            <person name="Kuo A."/>
            <person name="LaButti K."/>
            <person name="Lipzen A."/>
            <person name="Andreopoulos W."/>
            <person name="Pangilinan J."/>
            <person name="Riley R."/>
            <person name="Hundley H."/>
            <person name="Na H."/>
            <person name="Barry K."/>
            <person name="Grigoriev I.V."/>
            <person name="Stajich J.E."/>
            <person name="Kennedy P.G."/>
        </authorList>
    </citation>
    <scope>NUCLEOTIDE SEQUENCE</scope>
    <source>
        <strain evidence="1">FC423</strain>
    </source>
</reference>
<proteinExistence type="predicted"/>
<evidence type="ECO:0000313" key="2">
    <source>
        <dbReference type="Proteomes" id="UP000823399"/>
    </source>
</evidence>
<dbReference type="RefSeq" id="XP_041285058.1">
    <property type="nucleotide sequence ID" value="XM_041432082.1"/>
</dbReference>
<evidence type="ECO:0000313" key="1">
    <source>
        <dbReference type="EMBL" id="KAG2086967.1"/>
    </source>
</evidence>